<name>A0ABQ5K521_9EUKA</name>
<organism evidence="4 5">
    <name type="scientific">Aduncisulcus paluster</name>
    <dbReference type="NCBI Taxonomy" id="2918883"/>
    <lineage>
        <taxon>Eukaryota</taxon>
        <taxon>Metamonada</taxon>
        <taxon>Carpediemonas-like organisms</taxon>
        <taxon>Aduncisulcus</taxon>
    </lineage>
</organism>
<evidence type="ECO:0000256" key="1">
    <source>
        <dbReference type="ARBA" id="ARBA00010597"/>
    </source>
</evidence>
<evidence type="ECO:0000256" key="3">
    <source>
        <dbReference type="SAM" id="MobiDB-lite"/>
    </source>
</evidence>
<dbReference type="PANTHER" id="PTHR31921:SF1">
    <property type="entry name" value="PROTEIN DPCD"/>
    <property type="match status" value="1"/>
</dbReference>
<comment type="caution">
    <text evidence="4">The sequence shown here is derived from an EMBL/GenBank/DDBJ whole genome shotgun (WGS) entry which is preliminary data.</text>
</comment>
<gene>
    <name evidence="4" type="ORF">ADUPG1_000133</name>
</gene>
<reference evidence="4" key="1">
    <citation type="submission" date="2022-03" db="EMBL/GenBank/DDBJ databases">
        <title>Draft genome sequence of Aduncisulcus paluster, a free-living microaerophilic Fornicata.</title>
        <authorList>
            <person name="Yuyama I."/>
            <person name="Kume K."/>
            <person name="Tamura T."/>
            <person name="Inagaki Y."/>
            <person name="Hashimoto T."/>
        </authorList>
    </citation>
    <scope>NUCLEOTIDE SEQUENCE</scope>
    <source>
        <strain evidence="4">NY0171</strain>
    </source>
</reference>
<dbReference type="PANTHER" id="PTHR31921">
    <property type="entry name" value="PROTEIN DPCD"/>
    <property type="match status" value="1"/>
</dbReference>
<accession>A0ABQ5K521</accession>
<evidence type="ECO:0000256" key="2">
    <source>
        <dbReference type="ARBA" id="ARBA00020330"/>
    </source>
</evidence>
<keyword evidence="5" id="KW-1185">Reference proteome</keyword>
<dbReference type="Pfam" id="PF14913">
    <property type="entry name" value="DPCD"/>
    <property type="match status" value="1"/>
</dbReference>
<dbReference type="PRINTS" id="PR02065">
    <property type="entry name" value="PROTEINDPCD"/>
</dbReference>
<feature type="region of interest" description="Disordered" evidence="3">
    <location>
        <begin position="190"/>
        <end position="211"/>
    </location>
</feature>
<dbReference type="EMBL" id="BQXS01000041">
    <property type="protein sequence ID" value="GKT27686.1"/>
    <property type="molecule type" value="Genomic_DNA"/>
</dbReference>
<dbReference type="InterPro" id="IPR026224">
    <property type="entry name" value="DPCD"/>
</dbReference>
<sequence length="211" mass="24133">MGLVPGGNKTVAIRGDKKFIKTVYDNGTEVEEILRQSDGILIVRRVRHQSFIGDYSEWNYEVGSEDSVPELKPRSSKISVPSIGIRAKSYTPICVRHDLADAFEWHISPLIYPSKTYDVSVEGKFIVVKTTNRKYYKKINLSDIAWVGEKSLDESLLKWNYVGNTLKIRYKKSVSIIRREREQMFLMQKAEKEATSDKKTPGAPSQQCPQQ</sequence>
<evidence type="ECO:0000313" key="4">
    <source>
        <dbReference type="EMBL" id="GKT27686.1"/>
    </source>
</evidence>
<feature type="compositionally biased region" description="Basic and acidic residues" evidence="3">
    <location>
        <begin position="190"/>
        <end position="200"/>
    </location>
</feature>
<comment type="similarity">
    <text evidence="1">Belongs to the DPCD family.</text>
</comment>
<dbReference type="Proteomes" id="UP001057375">
    <property type="component" value="Unassembled WGS sequence"/>
</dbReference>
<proteinExistence type="inferred from homology"/>
<protein>
    <recommendedName>
        <fullName evidence="2">Protein DPCD</fullName>
    </recommendedName>
</protein>
<evidence type="ECO:0000313" key="5">
    <source>
        <dbReference type="Proteomes" id="UP001057375"/>
    </source>
</evidence>